<feature type="region of interest" description="Disordered" evidence="1">
    <location>
        <begin position="1477"/>
        <end position="1508"/>
    </location>
</feature>
<feature type="compositionally biased region" description="Low complexity" evidence="1">
    <location>
        <begin position="141"/>
        <end position="155"/>
    </location>
</feature>
<evidence type="ECO:0000256" key="1">
    <source>
        <dbReference type="SAM" id="MobiDB-lite"/>
    </source>
</evidence>
<feature type="region of interest" description="Disordered" evidence="1">
    <location>
        <begin position="1439"/>
        <end position="1463"/>
    </location>
</feature>
<feature type="region of interest" description="Disordered" evidence="1">
    <location>
        <begin position="449"/>
        <end position="472"/>
    </location>
</feature>
<feature type="compositionally biased region" description="Basic and acidic residues" evidence="1">
    <location>
        <begin position="692"/>
        <end position="740"/>
    </location>
</feature>
<organism evidence="2 3">
    <name type="scientific">Paramormyrops kingsleyae</name>
    <dbReference type="NCBI Taxonomy" id="1676925"/>
    <lineage>
        <taxon>Eukaryota</taxon>
        <taxon>Metazoa</taxon>
        <taxon>Chordata</taxon>
        <taxon>Craniata</taxon>
        <taxon>Vertebrata</taxon>
        <taxon>Euteleostomi</taxon>
        <taxon>Actinopterygii</taxon>
        <taxon>Neopterygii</taxon>
        <taxon>Teleostei</taxon>
        <taxon>Osteoglossocephala</taxon>
        <taxon>Osteoglossomorpha</taxon>
        <taxon>Osteoglossiformes</taxon>
        <taxon>Mormyridae</taxon>
        <taxon>Paramormyrops</taxon>
    </lineage>
</organism>
<proteinExistence type="predicted"/>
<reference evidence="2" key="2">
    <citation type="submission" date="2025-09" db="UniProtKB">
        <authorList>
            <consortium name="Ensembl"/>
        </authorList>
    </citation>
    <scope>IDENTIFICATION</scope>
</reference>
<accession>A0A3B3RWC8</accession>
<evidence type="ECO:0000313" key="2">
    <source>
        <dbReference type="Ensembl" id="ENSPKIP00000022834.1"/>
    </source>
</evidence>
<feature type="compositionally biased region" description="Polar residues" evidence="1">
    <location>
        <begin position="1378"/>
        <end position="1387"/>
    </location>
</feature>
<dbReference type="KEGG" id="pki:111856329"/>
<dbReference type="Proteomes" id="UP000261540">
    <property type="component" value="Unplaced"/>
</dbReference>
<dbReference type="STRING" id="1676925.ENSPKIP00000022834"/>
<feature type="compositionally biased region" description="Basic and acidic residues" evidence="1">
    <location>
        <begin position="32"/>
        <end position="57"/>
    </location>
</feature>
<feature type="compositionally biased region" description="Acidic residues" evidence="1">
    <location>
        <begin position="681"/>
        <end position="691"/>
    </location>
</feature>
<feature type="region of interest" description="Disordered" evidence="1">
    <location>
        <begin position="532"/>
        <end position="576"/>
    </location>
</feature>
<sequence>MKPDGVATAAMEPMDAREGAGPVCEEPAAPPEVKKSAGEGKPPGDKTKSAKSGDTKAKAKGPTRAKGPTNVVTSTKASVTSPRPSPAPNRVLNGIQKQPASNGVLKKTAPPAPEKKKLAPAPAPTKKSVSPTKPAEKKPAAARPTSAPGAAGTPSPKKKAAAVTSNDAKAKPKTAAPRPTSAAPAKSSTGAKPDKPAVSMATRPAAGPPPRPAPAASAGKLASSSARPGPVKTSVPSAGKASTTQSPKPPTPAKKDVSRSTSTVAKKPTESPGRPSAAKTSKSESPKPVSASKSDAPNKRPVSSTKPADSKPTRPKPQEVKASTSPRPAGSKPGVGKSASPKKAVGSSTPMPVKRAPKPTPPVSAAEEQAEENLLQKASAASVSDTAATASQAPTAEPNVGRALQMEEAVELLPQAADLAQEETKVANVSTPRMEDSQDLVVLSEPEVAPLAQSPPSSTPAPLSLQAQSASPVVEPVIAHDDTSSKDQPPMTTAEDSVEYEPKIQPHVESTPQVSASIDQLAMISPIGETEVAVEKADEEINVDNDEDEEYEEKDDEDEKHKKKECGIQLSDMSMPQTMENFLKSDDLDLDAKDINGHQEELMKDPSVFLEETATLDDQEEVSLMGKDSESTGDTTYNSRITQHTCVMQLEKEDGEQEEEEEEDEEEEKQWEEKEQQEKQQEEEEQEEDEEEKHQSEEEQEKEQQQVEEKKEEKHQSEEEQEKEQQQVEEKKEEKQRVEQEVEFSLQLPEVCSSLPMEKFPAETNCSGFQGPMRTDLELDADDVHDDDGEDDDSNDDEDDDYVKGSQQEVQHHSTFDLLETTERTLSSMEARVMGKECEIFDAPSHHSELLPDITVEKRREEEENDTQELERKSQPIAEYLTEFTNLTSCTAVQGLSNPVIDGTNVNDHVTQILSTPDLLGALERTSNQEKASLMEMEDKLIDTLSQHNDSTPQIPLMEEEETEEAQFSLQMSEMSSSWQMEEFPAKSVDLISCVSSQSPSTVDMGNEDLSKSHVKTLEQDIAILPEDVDGACILGETNLKEEEGAVVCSVAHRYNSLQETPEKHEHEEEEDDDDDDEEEEEEEEEADQQDDMDVGCERAEDRRGVPHEDEEEDEDVEMASEVVTEGGVESYENVVEDDHAEGEHCLYNLNLTPSLPPVSSGPWDQLPLIAASQPLDQSLEPVLPAQPAWLDLGDTLRKEEPLLQASDKSPLDEVSRPVMPGCQPSAQQVAHCSSGSETGTPEELADYDSSSGVESRSEDKQRTPVPPAQPDIEQDLGIHLEKGDVEGEEEEAETLPADEVMGDPPTAHTSAPSSQSSSGDEASDNEGEIHINDPSSHIIDNANLDGKDQPALDESGEEDGGTPQSAASVPSYAFDCPTSNAHSTAESCGKSPGLFSLENEEQLLEDAKDPCLVQELTMSAATGHIDDQLGSPVALLPLRHHEENDKEEEDEEEEEVDPDEEQYLLRGKSDIGFPGILSSTGLLEADGHLSPHHHHTSGEDSESQPPYFTAICDKTDNVLAGNV</sequence>
<feature type="compositionally biased region" description="Acidic residues" evidence="1">
    <location>
        <begin position="1446"/>
        <end position="1463"/>
    </location>
</feature>
<feature type="compositionally biased region" description="Low complexity" evidence="1">
    <location>
        <begin position="124"/>
        <end position="133"/>
    </location>
</feature>
<feature type="compositionally biased region" description="Acidic residues" evidence="1">
    <location>
        <begin position="1068"/>
        <end position="1095"/>
    </location>
</feature>
<reference evidence="2" key="1">
    <citation type="submission" date="2025-08" db="UniProtKB">
        <authorList>
            <consortium name="Ensembl"/>
        </authorList>
    </citation>
    <scope>IDENTIFICATION</scope>
</reference>
<feature type="region of interest" description="Disordered" evidence="1">
    <location>
        <begin position="1201"/>
        <end position="1394"/>
    </location>
</feature>
<feature type="compositionally biased region" description="Low complexity" evidence="1">
    <location>
        <begin position="173"/>
        <end position="191"/>
    </location>
</feature>
<feature type="compositionally biased region" description="Polar residues" evidence="1">
    <location>
        <begin position="234"/>
        <end position="246"/>
    </location>
</feature>
<feature type="compositionally biased region" description="Low complexity" evidence="1">
    <location>
        <begin position="1295"/>
        <end position="1321"/>
    </location>
</feature>
<feature type="compositionally biased region" description="Low complexity" evidence="1">
    <location>
        <begin position="449"/>
        <end position="467"/>
    </location>
</feature>
<feature type="compositionally biased region" description="Acidic residues" evidence="1">
    <location>
        <begin position="778"/>
        <end position="801"/>
    </location>
</feature>
<feature type="compositionally biased region" description="Basic and acidic residues" evidence="1">
    <location>
        <begin position="1277"/>
        <end position="1286"/>
    </location>
</feature>
<feature type="compositionally biased region" description="Acidic residues" evidence="1">
    <location>
        <begin position="1109"/>
        <end position="1119"/>
    </location>
</feature>
<feature type="compositionally biased region" description="Low complexity" evidence="1">
    <location>
        <begin position="214"/>
        <end position="226"/>
    </location>
</feature>
<feature type="compositionally biased region" description="Basic and acidic residues" evidence="1">
    <location>
        <begin position="308"/>
        <end position="319"/>
    </location>
</feature>
<feature type="region of interest" description="Disordered" evidence="1">
    <location>
        <begin position="1058"/>
        <end position="1128"/>
    </location>
</feature>
<feature type="compositionally biased region" description="Acidic residues" evidence="1">
    <location>
        <begin position="653"/>
        <end position="670"/>
    </location>
</feature>
<feature type="region of interest" description="Disordered" evidence="1">
    <location>
        <begin position="1"/>
        <end position="399"/>
    </location>
</feature>
<dbReference type="OrthoDB" id="8942133at2759"/>
<evidence type="ECO:0000313" key="3">
    <source>
        <dbReference type="Proteomes" id="UP000261540"/>
    </source>
</evidence>
<feature type="region of interest" description="Disordered" evidence="1">
    <location>
        <begin position="596"/>
        <end position="816"/>
    </location>
</feature>
<dbReference type="Ensembl" id="ENSPKIT00000003506.1">
    <property type="protein sequence ID" value="ENSPKIP00000022834.1"/>
    <property type="gene ID" value="ENSPKIG00000006696.1"/>
</dbReference>
<feature type="compositionally biased region" description="Polar residues" evidence="1">
    <location>
        <begin position="1225"/>
        <end position="1240"/>
    </location>
</feature>
<dbReference type="CTD" id="568650"/>
<feature type="compositionally biased region" description="Low complexity" evidence="1">
    <location>
        <begin position="378"/>
        <end position="393"/>
    </location>
</feature>
<protein>
    <submittedName>
        <fullName evidence="2">FK506-binding protein 5-like</fullName>
    </submittedName>
</protein>
<feature type="compositionally biased region" description="Polar residues" evidence="1">
    <location>
        <begin position="70"/>
        <end position="82"/>
    </location>
</feature>
<name>A0A3B3RWC8_9TELE</name>
<feature type="compositionally biased region" description="Basic and acidic residues" evidence="1">
    <location>
        <begin position="671"/>
        <end position="680"/>
    </location>
</feature>
<feature type="compositionally biased region" description="Polar residues" evidence="1">
    <location>
        <begin position="291"/>
        <end position="307"/>
    </location>
</feature>
<feature type="compositionally biased region" description="Acidic residues" evidence="1">
    <location>
        <begin position="537"/>
        <end position="558"/>
    </location>
</feature>
<feature type="compositionally biased region" description="Polar residues" evidence="1">
    <location>
        <begin position="632"/>
        <end position="646"/>
    </location>
</feature>
<keyword evidence="3" id="KW-1185">Reference proteome</keyword>
<feature type="compositionally biased region" description="Basic and acidic residues" evidence="1">
    <location>
        <begin position="1096"/>
        <end position="1108"/>
    </location>
</feature>